<dbReference type="EMBL" id="JAKKPZ010000011">
    <property type="protein sequence ID" value="KAI1715431.1"/>
    <property type="molecule type" value="Genomic_DNA"/>
</dbReference>
<protein>
    <submittedName>
        <fullName evidence="2">Uncharacterized protein</fullName>
    </submittedName>
</protein>
<name>A0AAD4R4I1_9BILA</name>
<feature type="region of interest" description="Disordered" evidence="1">
    <location>
        <begin position="1147"/>
        <end position="1166"/>
    </location>
</feature>
<reference evidence="2" key="1">
    <citation type="submission" date="2022-01" db="EMBL/GenBank/DDBJ databases">
        <title>Genome Sequence Resource for Two Populations of Ditylenchus destructor, the Migratory Endoparasitic Phytonematode.</title>
        <authorList>
            <person name="Zhang H."/>
            <person name="Lin R."/>
            <person name="Xie B."/>
        </authorList>
    </citation>
    <scope>NUCLEOTIDE SEQUENCE</scope>
    <source>
        <strain evidence="2">BazhouSP</strain>
    </source>
</reference>
<feature type="compositionally biased region" description="Basic and acidic residues" evidence="1">
    <location>
        <begin position="2090"/>
        <end position="2100"/>
    </location>
</feature>
<feature type="compositionally biased region" description="Basic and acidic residues" evidence="1">
    <location>
        <begin position="1560"/>
        <end position="1585"/>
    </location>
</feature>
<feature type="compositionally biased region" description="Basic and acidic residues" evidence="1">
    <location>
        <begin position="1101"/>
        <end position="1121"/>
    </location>
</feature>
<feature type="compositionally biased region" description="Low complexity" evidence="1">
    <location>
        <begin position="158"/>
        <end position="170"/>
    </location>
</feature>
<feature type="region of interest" description="Disordered" evidence="1">
    <location>
        <begin position="276"/>
        <end position="315"/>
    </location>
</feature>
<feature type="compositionally biased region" description="Basic and acidic residues" evidence="1">
    <location>
        <begin position="2110"/>
        <end position="2130"/>
    </location>
</feature>
<feature type="region of interest" description="Disordered" evidence="1">
    <location>
        <begin position="1198"/>
        <end position="1347"/>
    </location>
</feature>
<feature type="compositionally biased region" description="Basic and acidic residues" evidence="1">
    <location>
        <begin position="734"/>
        <end position="757"/>
    </location>
</feature>
<feature type="region of interest" description="Disordered" evidence="1">
    <location>
        <begin position="2472"/>
        <end position="2505"/>
    </location>
</feature>
<feature type="region of interest" description="Disordered" evidence="1">
    <location>
        <begin position="1480"/>
        <end position="1516"/>
    </location>
</feature>
<feature type="compositionally biased region" description="Basic and acidic residues" evidence="1">
    <location>
        <begin position="1291"/>
        <end position="1300"/>
    </location>
</feature>
<feature type="compositionally biased region" description="Basic and acidic residues" evidence="1">
    <location>
        <begin position="1766"/>
        <end position="1788"/>
    </location>
</feature>
<keyword evidence="3" id="KW-1185">Reference proteome</keyword>
<feature type="compositionally biased region" description="Basic and acidic residues" evidence="1">
    <location>
        <begin position="1378"/>
        <end position="1407"/>
    </location>
</feature>
<feature type="compositionally biased region" description="Basic and acidic residues" evidence="1">
    <location>
        <begin position="1798"/>
        <end position="1807"/>
    </location>
</feature>
<feature type="compositionally biased region" description="Basic and acidic residues" evidence="1">
    <location>
        <begin position="487"/>
        <end position="500"/>
    </location>
</feature>
<feature type="compositionally biased region" description="Basic and acidic residues" evidence="1">
    <location>
        <begin position="2054"/>
        <end position="2066"/>
    </location>
</feature>
<feature type="compositionally biased region" description="Basic and acidic residues" evidence="1">
    <location>
        <begin position="1053"/>
        <end position="1078"/>
    </location>
</feature>
<feature type="region of interest" description="Disordered" evidence="1">
    <location>
        <begin position="982"/>
        <end position="1011"/>
    </location>
</feature>
<feature type="region of interest" description="Disordered" evidence="1">
    <location>
        <begin position="1706"/>
        <end position="1754"/>
    </location>
</feature>
<feature type="region of interest" description="Disordered" evidence="1">
    <location>
        <begin position="693"/>
        <end position="757"/>
    </location>
</feature>
<feature type="region of interest" description="Disordered" evidence="1">
    <location>
        <begin position="930"/>
        <end position="964"/>
    </location>
</feature>
<accession>A0AAD4R4I1</accession>
<feature type="region of interest" description="Disordered" evidence="1">
    <location>
        <begin position="2378"/>
        <end position="2413"/>
    </location>
</feature>
<feature type="compositionally biased region" description="Basic and acidic residues" evidence="1">
    <location>
        <begin position="693"/>
        <end position="726"/>
    </location>
</feature>
<evidence type="ECO:0000313" key="2">
    <source>
        <dbReference type="EMBL" id="KAI1715431.1"/>
    </source>
</evidence>
<organism evidence="2 3">
    <name type="scientific">Ditylenchus destructor</name>
    <dbReference type="NCBI Taxonomy" id="166010"/>
    <lineage>
        <taxon>Eukaryota</taxon>
        <taxon>Metazoa</taxon>
        <taxon>Ecdysozoa</taxon>
        <taxon>Nematoda</taxon>
        <taxon>Chromadorea</taxon>
        <taxon>Rhabditida</taxon>
        <taxon>Tylenchina</taxon>
        <taxon>Tylenchomorpha</taxon>
        <taxon>Sphaerularioidea</taxon>
        <taxon>Anguinidae</taxon>
        <taxon>Anguininae</taxon>
        <taxon>Ditylenchus</taxon>
    </lineage>
</organism>
<feature type="region of interest" description="Disordered" evidence="1">
    <location>
        <begin position="1041"/>
        <end position="1133"/>
    </location>
</feature>
<feature type="compositionally biased region" description="Acidic residues" evidence="1">
    <location>
        <begin position="1411"/>
        <end position="1424"/>
    </location>
</feature>
<gene>
    <name evidence="2" type="ORF">DdX_07745</name>
</gene>
<feature type="compositionally biased region" description="Basic and acidic residues" evidence="1">
    <location>
        <begin position="1938"/>
        <end position="1959"/>
    </location>
</feature>
<feature type="region of interest" description="Disordered" evidence="1">
    <location>
        <begin position="1378"/>
        <end position="1467"/>
    </location>
</feature>
<feature type="compositionally biased region" description="Acidic residues" evidence="1">
    <location>
        <begin position="1918"/>
        <end position="1931"/>
    </location>
</feature>
<comment type="caution">
    <text evidence="2">The sequence shown here is derived from an EMBL/GenBank/DDBJ whole genome shotgun (WGS) entry which is preliminary data.</text>
</comment>
<feature type="compositionally biased region" description="Basic and acidic residues" evidence="1">
    <location>
        <begin position="1890"/>
        <end position="1914"/>
    </location>
</feature>
<feature type="compositionally biased region" description="Polar residues" evidence="1">
    <location>
        <begin position="112"/>
        <end position="136"/>
    </location>
</feature>
<sequence length="2603" mass="293764">MSNIVDRLRELEAELVQKVGQEGRALPPDPQLSELMARALTKHFPDADLQIVVSTSRKTTTTKQFYETETPGMIGLETDQLRELQRKLMEKISTSPTFDVPGTTKTDEDFEPTSSQQPNGTSATTANRRAPSLQQKETTDDGFANEDGSQVVSKRMTRTVTTSQSSVSGVDAAGNIIPTDEETASQKYPNGANGTGHDGQKLAMVVNGKPMPQASRSTAAVDHYQPFVGLNSHPAAAGRERTIPIRRMVDETESVASDASLRSVRDRIAIFEALQESGHAHPYQPHPKPRLSVDSSASAKFSQHHEETLAEEVEPKADEKPVLVVKPREVSPSAVTETIAVIHEIDAGPRGSPPAVQSGIAEAKDVNIAYALRESGDVSAVPADQAWHTAGKQSITGFEENTDEEFTTQQSEAEVIEKTESGMGKMELTAGAAIAGTVTAGLIASEMESPGVPESEPVLHADIREVEKAGEDIPQHTQRDDEDVRDEDIHERKSHPTEEHNFPQIYVPEASVQEEECLISEKFPAEEKEYFRHEDAPSEDDQYLHEQVIHKFEDETLPQHLEHDLSPMQEKNDLKESIEEIYPEMVTDSHDVLTGEEVRLGLQEPVPEAVFAPVDENTEVKKHSESVISMLPSEGHWSRTVVEVAEQPAVNVYTAPLTEERKQQEGQTYTEGDMPEYAAGEERYIKEIEQEWSPKEVEHSEEMLAKREFESSEKEPRLVIEEEHVGDNTSEQENLPKEYQTHEKIEHQEFPEDDDNIKYEKEHQFPLKIEEPIKEKHIAESRHEYEQEPHITSGYGSPVQGNEPREFEINEPFYGEEDKKAINISYEDHGVSHEPEKSPHFDDYGPESIKQQSEDEIIVKNEHVEHQIGEQESVPEAILVESHEQVNQQKELEMPEETEARDQTPTHFATEYEQPEIFLKEDKEVLNVSAERRQKMSEEPFKQRESQSSAEVPSTVTCSPSSAMSFESQATVISAGKDHTYDEDLSMANREMEGVITPASTPEATPGTVDRTRSLYEQEHYGDGMAVHTEICPPEHLQEVYKESEEETIVQPPEKDEKTFEIQSKKSIEETTEGRETSPIENKTYQESPIDESYTAQALIKTKDDTEANIGEKETHREEIATPKSPEMPSSQVMVSYDLVEDLKSDEEHDMPHSEEVTLASEERPQEVEIIIEAPEETTEEQWPVEKEEIIPQSEAFGQIEQEAQRTPSPEESELHMKSEKYKWEDERIPETEEQIVDSTGVNYENRDEYVTDRVEIPDLAYEKESHDDVPEEISRPEKIVESSQIEEFEPEHFREHEEESIVDSAQISDRRGDTSDSPNASMTTIPDQHEIESPIRESAYAEDEIKPDIEYRVDEGVIDSENVPVYEEHAGYPLISDRRRSTEAEFISEDRVEKPRDEDFEEKSKPEVQAVEEDEDIMVESEEVPVQHELPSELSDHARHESYEKESHDVPEEISHHEKIEVSSQIEEYEPDHFRELEEESIVDSAQISDKREANNDMEGVITPASTPEATPGTVDRTRSLYEQEHYGDGMAVHTEICPPEHLQEVYKESEEETIVQPPEKDEKTFEIQSKKSIEETTEGRETSPIENKTYQESPIDESYTAQALIKTKDDTEANIGEKETHREEIATPKSPEMPSSQVMVSYDLVEDLKSDEEHDMPHSEEVTLASEERPQEVEIIIEAPEETTEEQWPVEKEEIIPQSEAFGQIEQEAQRTPSPEESELHMKSEKYKWEDERIPETEEQIVDSTGVNYENRDEYVTDRVEIPDLAYEKESHDDVPEEISRPEKIVESSQIEEFEPEHFREHEEESIVDSAQISDRRGDTSDSPNASMTTIPDQHEIESPIRESAYAEDEIKPDIEYRVDEGVIDSENVPVYEEHAGYPLISDRRRSTEAEFISEDRVEKPRDEDFEEKSKPEVQAVEEDEDIMVESEEVPVQHELPSELSDHARHESYEKESHDVPEEVSVPVQHDFPSELSDHARYDPEESTESPTMFSPTGVHAYGDKDNIFDISRSPTPPPHKETDMMTQSVYGKIHDENQLETEMHPSEDIMTQSVYKEHIQEESRPSGEQEDEELVSNYKLIETAELQQESPLDRTDIENREITTSPPPPSQEDKKQRTPEAEINKDDSGFYVVDEKDLETIEKEGIQRLQSEEIIEAQAVDLVDDVLQNMADEAQEEKSLGRERSIDEEVADAEIRRVSATQLTPADGSLSPATSLGLTGAGDLFSRPKSPVPPRAAEAVVPAGSPQEEQAKTGPGSTESLPGNVDSAGSSPSISSLQRKKDQQLAIAADNLSEGSLQEFERLEQEIQLRRSSGASGGSPNGGIPAAEEKLILIQSAGSLNSLQEFENLEKEVGVHETNQAQPPEGVGAEDVMMLSDIREESDEAEEMSTREDDEDEESSADIIPSLPPQEVPKDDYQHQLDASAYAQEAMLCSVDSLEAGRQPHAGTEYGHHLMETSVDSLEAGIIHGGELLQHQREKSDSVIDNISQDSRNQPHSQETGMSADTDTTFQEYQEDEGDKDSLDGVVQSYPTTLTTFETIQTKEDGTTETITRRVLTRVTDPVHSRVRFTGTDSEDQLRNISTEPIESVDEEGNITTIRRQTIH</sequence>
<dbReference type="Proteomes" id="UP001201812">
    <property type="component" value="Unassembled WGS sequence"/>
</dbReference>
<proteinExistence type="predicted"/>
<feature type="region of interest" description="Disordered" evidence="1">
    <location>
        <begin position="782"/>
        <end position="805"/>
    </location>
</feature>
<feature type="compositionally biased region" description="Basic and acidic residues" evidence="1">
    <location>
        <begin position="1245"/>
        <end position="1281"/>
    </location>
</feature>
<feature type="compositionally biased region" description="Acidic residues" evidence="1">
    <location>
        <begin position="2379"/>
        <end position="2399"/>
    </location>
</feature>
<evidence type="ECO:0000313" key="3">
    <source>
        <dbReference type="Proteomes" id="UP001201812"/>
    </source>
</evidence>
<feature type="region of interest" description="Disordered" evidence="1">
    <location>
        <begin position="885"/>
        <end position="916"/>
    </location>
</feature>
<feature type="compositionally biased region" description="Basic and acidic residues" evidence="1">
    <location>
        <begin position="1431"/>
        <end position="1462"/>
    </location>
</feature>
<feature type="compositionally biased region" description="Basic and acidic residues" evidence="1">
    <location>
        <begin position="468"/>
        <end position="479"/>
    </location>
</feature>
<feature type="region of interest" description="Disordered" evidence="1">
    <location>
        <begin position="2196"/>
        <end position="2282"/>
    </location>
</feature>
<feature type="compositionally biased region" description="Polar residues" evidence="1">
    <location>
        <begin position="1316"/>
        <end position="1327"/>
    </location>
</feature>
<feature type="region of interest" description="Disordered" evidence="1">
    <location>
        <begin position="1548"/>
        <end position="1640"/>
    </location>
</feature>
<feature type="region of interest" description="Disordered" evidence="1">
    <location>
        <begin position="1654"/>
        <end position="1673"/>
    </location>
</feature>
<feature type="compositionally biased region" description="Basic and acidic residues" evidence="1">
    <location>
        <begin position="303"/>
        <end position="315"/>
    </location>
</feature>
<feature type="compositionally biased region" description="Basic and acidic residues" evidence="1">
    <location>
        <begin position="1213"/>
        <end position="1231"/>
    </location>
</feature>
<feature type="region of interest" description="Disordered" evidence="1">
    <location>
        <begin position="92"/>
        <end position="173"/>
    </location>
</feature>
<feature type="compositionally biased region" description="Polar residues" evidence="1">
    <location>
        <begin position="2482"/>
        <end position="2505"/>
    </location>
</feature>
<feature type="compositionally biased region" description="Basic and acidic residues" evidence="1">
    <location>
        <begin position="1970"/>
        <end position="1982"/>
    </location>
</feature>
<feature type="compositionally biased region" description="Polar residues" evidence="1">
    <location>
        <begin position="2254"/>
        <end position="2276"/>
    </location>
</feature>
<feature type="compositionally biased region" description="Basic and acidic residues" evidence="1">
    <location>
        <begin position="930"/>
        <end position="945"/>
    </location>
</feature>
<evidence type="ECO:0000256" key="1">
    <source>
        <dbReference type="SAM" id="MobiDB-lite"/>
    </source>
</evidence>
<feature type="region of interest" description="Disordered" evidence="1">
    <location>
        <begin position="1766"/>
        <end position="1851"/>
    </location>
</feature>
<feature type="region of interest" description="Disordered" evidence="1">
    <location>
        <begin position="1890"/>
        <end position="2022"/>
    </location>
</feature>
<feature type="compositionally biased region" description="Polar residues" evidence="1">
    <location>
        <begin position="1823"/>
        <end position="1834"/>
    </location>
</feature>
<feature type="compositionally biased region" description="Polar residues" evidence="1">
    <location>
        <begin position="946"/>
        <end position="964"/>
    </location>
</feature>
<feature type="region of interest" description="Disordered" evidence="1">
    <location>
        <begin position="468"/>
        <end position="500"/>
    </location>
</feature>
<feature type="compositionally biased region" description="Basic and acidic residues" evidence="1">
    <location>
        <begin position="1608"/>
        <end position="1628"/>
    </location>
</feature>
<feature type="compositionally biased region" description="Basic and acidic residues" evidence="1">
    <location>
        <begin position="890"/>
        <end position="904"/>
    </location>
</feature>
<feature type="region of interest" description="Disordered" evidence="1">
    <location>
        <begin position="2041"/>
        <end position="2130"/>
    </location>
</feature>
<feature type="compositionally biased region" description="Basic and acidic residues" evidence="1">
    <location>
        <begin position="1720"/>
        <end position="1738"/>
    </location>
</feature>